<name>A0AAW2CRZ2_9ROSI</name>
<protein>
    <recommendedName>
        <fullName evidence="2">PB1-like domain-containing protein</fullName>
    </recommendedName>
</protein>
<dbReference type="PANTHER" id="PTHR31973">
    <property type="entry name" value="POLYPROTEIN, PUTATIVE-RELATED"/>
    <property type="match status" value="1"/>
</dbReference>
<organism evidence="3 4">
    <name type="scientific">Lithocarpus litseifolius</name>
    <dbReference type="NCBI Taxonomy" id="425828"/>
    <lineage>
        <taxon>Eukaryota</taxon>
        <taxon>Viridiplantae</taxon>
        <taxon>Streptophyta</taxon>
        <taxon>Embryophyta</taxon>
        <taxon>Tracheophyta</taxon>
        <taxon>Spermatophyta</taxon>
        <taxon>Magnoliopsida</taxon>
        <taxon>eudicotyledons</taxon>
        <taxon>Gunneridae</taxon>
        <taxon>Pentapetalae</taxon>
        <taxon>rosids</taxon>
        <taxon>fabids</taxon>
        <taxon>Fagales</taxon>
        <taxon>Fagaceae</taxon>
        <taxon>Lithocarpus</taxon>
    </lineage>
</organism>
<dbReference type="InterPro" id="IPR058594">
    <property type="entry name" value="PB1-like_dom_pln"/>
</dbReference>
<reference evidence="3 4" key="1">
    <citation type="submission" date="2024-01" db="EMBL/GenBank/DDBJ databases">
        <title>A telomere-to-telomere, gap-free genome of sweet tea (Lithocarpus litseifolius).</title>
        <authorList>
            <person name="Zhou J."/>
        </authorList>
    </citation>
    <scope>NUCLEOTIDE SEQUENCE [LARGE SCALE GENOMIC DNA]</scope>
    <source>
        <strain evidence="3">Zhou-2022a</strain>
        <tissue evidence="3">Leaf</tissue>
    </source>
</reference>
<feature type="compositionally biased region" description="Acidic residues" evidence="1">
    <location>
        <begin position="218"/>
        <end position="227"/>
    </location>
</feature>
<evidence type="ECO:0000256" key="1">
    <source>
        <dbReference type="SAM" id="MobiDB-lite"/>
    </source>
</evidence>
<feature type="compositionally biased region" description="Acidic residues" evidence="1">
    <location>
        <begin position="321"/>
        <end position="330"/>
    </location>
</feature>
<dbReference type="Pfam" id="PF26130">
    <property type="entry name" value="PB1-like"/>
    <property type="match status" value="1"/>
</dbReference>
<dbReference type="EMBL" id="JAZDWU010000006">
    <property type="protein sequence ID" value="KAK9999775.1"/>
    <property type="molecule type" value="Genomic_DNA"/>
</dbReference>
<evidence type="ECO:0000259" key="2">
    <source>
        <dbReference type="Pfam" id="PF26130"/>
    </source>
</evidence>
<evidence type="ECO:0000313" key="3">
    <source>
        <dbReference type="EMBL" id="KAK9999775.1"/>
    </source>
</evidence>
<feature type="compositionally biased region" description="Basic and acidic residues" evidence="1">
    <location>
        <begin position="228"/>
        <end position="245"/>
    </location>
</feature>
<sequence length="507" mass="56854">MDKFFPLHMHHGEYFDENPQKYVGAEVEAVKDCDLDKWSKVEIEAICRDFGYTHMSWLWYRRPGDDHDAVLMTELVRGHREIHVYVEHLVHEPILINNGNGVPLDLVVEPDYDDPLFVNDSEIFSSYQLECPFDGYYNGKGYYYSSGSNFEDDDDWDDGDDHWDGDSADGRADGKVGGSANGRDGGKDGGGGMGGGRDEEFYDGGDESGSGGARDEGDRNDDSDDEVETLRCRRPGKEPIIKEPQQDEAVTTNNNDSSRDSDVEGARSMSPNWRYMGEDSASSDSEVVMHMHNQMGDMVMNSNYTTEELLSLSESSSDGEVQGDGDDGSDSEGGATVNERVVNNVKRRRKKFLVFRPVSYPEHLEDELAAEYSELGAHMHQELQKHKVFGQVPAKKLMKKVKRQPNIKLRDIQEVVHEKYVVNISAGKASKAREKAQEFVDGSYIEKYNQLWDYCVELRRSSLGSIVLMKTHTFNEGDLAVEMDLQAGLPYFESSTFVGLGVNKGSG</sequence>
<evidence type="ECO:0000313" key="4">
    <source>
        <dbReference type="Proteomes" id="UP001459277"/>
    </source>
</evidence>
<dbReference type="AlphaFoldDB" id="A0AAW2CRZ2"/>
<feature type="domain" description="PB1-like" evidence="2">
    <location>
        <begin position="1"/>
        <end position="88"/>
    </location>
</feature>
<gene>
    <name evidence="3" type="ORF">SO802_019378</name>
</gene>
<feature type="region of interest" description="Disordered" evidence="1">
    <location>
        <begin position="310"/>
        <end position="340"/>
    </location>
</feature>
<feature type="region of interest" description="Disordered" evidence="1">
    <location>
        <begin position="153"/>
        <end position="281"/>
    </location>
</feature>
<comment type="caution">
    <text evidence="3">The sequence shown here is derived from an EMBL/GenBank/DDBJ whole genome shotgun (WGS) entry which is preliminary data.</text>
</comment>
<proteinExistence type="predicted"/>
<feature type="compositionally biased region" description="Basic and acidic residues" evidence="1">
    <location>
        <begin position="162"/>
        <end position="174"/>
    </location>
</feature>
<feature type="compositionally biased region" description="Low complexity" evidence="1">
    <location>
        <begin position="310"/>
        <end position="320"/>
    </location>
</feature>
<keyword evidence="4" id="KW-1185">Reference proteome</keyword>
<accession>A0AAW2CRZ2</accession>
<dbReference type="Proteomes" id="UP001459277">
    <property type="component" value="Unassembled WGS sequence"/>
</dbReference>
<dbReference type="PANTHER" id="PTHR31973:SF187">
    <property type="entry name" value="MUTATOR TRANSPOSASE MUDRA PROTEIN"/>
    <property type="match status" value="1"/>
</dbReference>